<reference evidence="1 2" key="1">
    <citation type="submission" date="2018-11" db="EMBL/GenBank/DDBJ databases">
        <title>Genome sequencing and assembly of Clostridium tagluense strain A121.</title>
        <authorList>
            <person name="Murakami T."/>
            <person name="Segawa T."/>
            <person name="Shcherbakova V.A."/>
            <person name="Mori H."/>
            <person name="Yoshimura Y."/>
        </authorList>
    </citation>
    <scope>NUCLEOTIDE SEQUENCE [LARGE SCALE GENOMIC DNA]</scope>
    <source>
        <strain evidence="1 2">A121</strain>
    </source>
</reference>
<keyword evidence="2" id="KW-1185">Reference proteome</keyword>
<comment type="caution">
    <text evidence="1">The sequence shown here is derived from an EMBL/GenBank/DDBJ whole genome shotgun (WGS) entry which is preliminary data.</text>
</comment>
<dbReference type="RefSeq" id="WP_125005405.1">
    <property type="nucleotide sequence ID" value="NZ_BHYK01000037.1"/>
</dbReference>
<evidence type="ECO:0000313" key="2">
    <source>
        <dbReference type="Proteomes" id="UP000287872"/>
    </source>
</evidence>
<protein>
    <submittedName>
        <fullName evidence="1">Uncharacterized protein</fullName>
    </submittedName>
</protein>
<gene>
    <name evidence="1" type="ORF">Ctaglu_42120</name>
</gene>
<evidence type="ECO:0000313" key="1">
    <source>
        <dbReference type="EMBL" id="GCD12589.1"/>
    </source>
</evidence>
<dbReference type="AlphaFoldDB" id="A0A401USQ3"/>
<proteinExistence type="predicted"/>
<dbReference type="Proteomes" id="UP000287872">
    <property type="component" value="Unassembled WGS sequence"/>
</dbReference>
<organism evidence="1 2">
    <name type="scientific">Clostridium tagluense</name>
    <dbReference type="NCBI Taxonomy" id="360422"/>
    <lineage>
        <taxon>Bacteria</taxon>
        <taxon>Bacillati</taxon>
        <taxon>Bacillota</taxon>
        <taxon>Clostridia</taxon>
        <taxon>Eubacteriales</taxon>
        <taxon>Clostridiaceae</taxon>
        <taxon>Clostridium</taxon>
    </lineage>
</organism>
<dbReference type="EMBL" id="BHYK01000037">
    <property type="protein sequence ID" value="GCD12589.1"/>
    <property type="molecule type" value="Genomic_DNA"/>
</dbReference>
<name>A0A401USQ3_9CLOT</name>
<accession>A0A401USQ3</accession>
<sequence length="116" mass="13571">MSNMTEIIKELLTSKQIHFHSSAENNMLKEMDRFRGRESRSLNIEGMKGFQRGKIVNINSNEELFNNEYLMSPIPIEPLKFDILQLDSQQLIQKTLEQQIYNLSKIPSELLNSNKK</sequence>